<dbReference type="AlphaFoldDB" id="A0A0N7FW08"/>
<protein>
    <submittedName>
        <fullName evidence="1">Uncharacterized protein</fullName>
    </submittedName>
</protein>
<accession>A0A0N7FW08</accession>
<sequence length="43" mass="4851">MIKHCGHDGCLDGQEVGQVIEDLLQTRSEVAHDIQWIFEGETL</sequence>
<reference evidence="1" key="1">
    <citation type="journal article" date="2015" name="Environ. Microbiol.">
        <title>Plasmids from the gut microbiome of cabbage root fly larvae encode SaxA that catalyses the conversion of the plant toxin 2-phenylethyl isothiocyanate.</title>
        <authorList>
            <person name="Welte C.U."/>
            <person name="de Graaf R.M."/>
            <person name="van den Bosch T.J."/>
            <person name="Op den Camp H.J."/>
            <person name="van Dam N.M."/>
            <person name="Jetten M.S."/>
        </authorList>
    </citation>
    <scope>NUCLEOTIDE SEQUENCE</scope>
    <source>
        <plasmid evidence="1">Drgb3</plasmid>
    </source>
</reference>
<reference evidence="1" key="2">
    <citation type="submission" date="2015-07" db="EMBL/GenBank/DDBJ databases">
        <authorList>
            <person name="Welte C."/>
            <person name="de Graaf R."/>
            <person name="van den Bosch T.J.M."/>
            <person name="Op den Camp H."/>
            <person name="van Dam N."/>
            <person name="Jetten M."/>
        </authorList>
    </citation>
    <scope>NUCLEOTIDE SEQUENCE</scope>
    <source>
        <plasmid evidence="1">Drgb3</plasmid>
    </source>
</reference>
<dbReference type="EMBL" id="KT351734">
    <property type="protein sequence ID" value="ALG88639.1"/>
    <property type="molecule type" value="Genomic_DNA"/>
</dbReference>
<keyword evidence="1" id="KW-0614">Plasmid</keyword>
<proteinExistence type="predicted"/>
<geneLocation type="plasmid" evidence="1">
    <name>Drgb3</name>
</geneLocation>
<evidence type="ECO:0000313" key="1">
    <source>
        <dbReference type="EMBL" id="ALG88639.1"/>
    </source>
</evidence>
<name>A0A0N7FW08_PECCA</name>
<organism evidence="1">
    <name type="scientific">Pectobacterium carotovorum</name>
    <name type="common">Erwinia carotovora</name>
    <dbReference type="NCBI Taxonomy" id="554"/>
    <lineage>
        <taxon>Bacteria</taxon>
        <taxon>Pseudomonadati</taxon>
        <taxon>Pseudomonadota</taxon>
        <taxon>Gammaproteobacteria</taxon>
        <taxon>Enterobacterales</taxon>
        <taxon>Pectobacteriaceae</taxon>
        <taxon>Pectobacterium</taxon>
    </lineage>
</organism>